<keyword evidence="10" id="KW-1185">Reference proteome</keyword>
<evidence type="ECO:0000256" key="3">
    <source>
        <dbReference type="ARBA" id="ARBA00022448"/>
    </source>
</evidence>
<dbReference type="GO" id="GO:0005829">
    <property type="term" value="C:cytosol"/>
    <property type="evidence" value="ECO:0007669"/>
    <property type="project" value="TreeGrafter"/>
</dbReference>
<evidence type="ECO:0000259" key="8">
    <source>
        <dbReference type="Pfam" id="PF02108"/>
    </source>
</evidence>
<dbReference type="STRING" id="1121387.GCA_000429885_00681"/>
<keyword evidence="9" id="KW-0966">Cell projection</keyword>
<feature type="region of interest" description="Disordered" evidence="7">
    <location>
        <begin position="1"/>
        <end position="21"/>
    </location>
</feature>
<comment type="similarity">
    <text evidence="2">Belongs to the FliH family.</text>
</comment>
<evidence type="ECO:0000256" key="5">
    <source>
        <dbReference type="ARBA" id="ARBA00022927"/>
    </source>
</evidence>
<dbReference type="GO" id="GO:0044781">
    <property type="term" value="P:bacterial-type flagellum organization"/>
    <property type="evidence" value="ECO:0007669"/>
    <property type="project" value="UniProtKB-KW"/>
</dbReference>
<feature type="domain" description="Flagellar assembly protein FliH/Type III secretion system HrpE" evidence="8">
    <location>
        <begin position="148"/>
        <end position="244"/>
    </location>
</feature>
<evidence type="ECO:0000313" key="9">
    <source>
        <dbReference type="EMBL" id="SNV25781.1"/>
    </source>
</evidence>
<evidence type="ECO:0000256" key="4">
    <source>
        <dbReference type="ARBA" id="ARBA00022795"/>
    </source>
</evidence>
<dbReference type="InterPro" id="IPR018035">
    <property type="entry name" value="Flagellar_FliH/T3SS_HrpE"/>
</dbReference>
<dbReference type="EMBL" id="LT906453">
    <property type="protein sequence ID" value="SNV25781.1"/>
    <property type="molecule type" value="Genomic_DNA"/>
</dbReference>
<dbReference type="Proteomes" id="UP000242637">
    <property type="component" value="Chromosome 1"/>
</dbReference>
<evidence type="ECO:0000313" key="10">
    <source>
        <dbReference type="Proteomes" id="UP000242637"/>
    </source>
</evidence>
<name>A0A239VU36_9MICO</name>
<dbReference type="KEGG" id="dco:SAMEA4475696_2319"/>
<dbReference type="GO" id="GO:0015031">
    <property type="term" value="P:protein transport"/>
    <property type="evidence" value="ECO:0007669"/>
    <property type="project" value="UniProtKB-KW"/>
</dbReference>
<accession>A0A239VU36</accession>
<dbReference type="PANTHER" id="PTHR34982:SF1">
    <property type="entry name" value="FLAGELLAR ASSEMBLY PROTEIN FLIH"/>
    <property type="match status" value="1"/>
</dbReference>
<evidence type="ECO:0000256" key="7">
    <source>
        <dbReference type="SAM" id="MobiDB-lite"/>
    </source>
</evidence>
<keyword evidence="5" id="KW-0653">Protein transport</keyword>
<dbReference type="InterPro" id="IPR051472">
    <property type="entry name" value="T3SS_Stator/FliH"/>
</dbReference>
<protein>
    <submittedName>
        <fullName evidence="9">Flagellar assembly protein H</fullName>
    </submittedName>
</protein>
<dbReference type="Pfam" id="PF02108">
    <property type="entry name" value="FliH"/>
    <property type="match status" value="1"/>
</dbReference>
<keyword evidence="6" id="KW-1006">Bacterial flagellum protein export</keyword>
<reference evidence="9 10" key="1">
    <citation type="submission" date="2017-06" db="EMBL/GenBank/DDBJ databases">
        <authorList>
            <consortium name="Pathogen Informatics"/>
        </authorList>
    </citation>
    <scope>NUCLEOTIDE SEQUENCE [LARGE SCALE GENOMIC DNA]</scope>
    <source>
        <strain evidence="9 10">NCTC13039</strain>
    </source>
</reference>
<keyword evidence="3" id="KW-0813">Transport</keyword>
<keyword evidence="9" id="KW-0282">Flagellum</keyword>
<organism evidence="9 10">
    <name type="scientific">Dermatophilus congolensis</name>
    <dbReference type="NCBI Taxonomy" id="1863"/>
    <lineage>
        <taxon>Bacteria</taxon>
        <taxon>Bacillati</taxon>
        <taxon>Actinomycetota</taxon>
        <taxon>Actinomycetes</taxon>
        <taxon>Micrococcales</taxon>
        <taxon>Dermatophilaceae</taxon>
        <taxon>Dermatophilus</taxon>
    </lineage>
</organism>
<evidence type="ECO:0000256" key="6">
    <source>
        <dbReference type="ARBA" id="ARBA00023225"/>
    </source>
</evidence>
<sequence>MVEGTSSLPKPNRQGPAALVGRRSGFVLRGKEAEESTRRAVISSDLVMSPFAGVDYADPRLTDPHMHKLVEEAREEGRRRGYEEGHAEGFEDGRVAGLEMMAGEIAKMKTAAEAEAEANRTRLKEFHTAVENAVQDALDYQMPMIEELRGLVGDLAVDIAEELVGHHLAVGECAAVDQVRRALASIPRDVDVTLRVNPQDLEMVTDFTESTTQQRRVRAIADATIAHGDVVATAQNLEVTVTLADAVAAVRKVLHP</sequence>
<dbReference type="PANTHER" id="PTHR34982">
    <property type="entry name" value="YOP PROTEINS TRANSLOCATION PROTEIN L"/>
    <property type="match status" value="1"/>
</dbReference>
<evidence type="ECO:0000256" key="2">
    <source>
        <dbReference type="ARBA" id="ARBA00006602"/>
    </source>
</evidence>
<gene>
    <name evidence="9" type="ORF">SAMEA4475696_02319</name>
</gene>
<keyword evidence="9" id="KW-0969">Cilium</keyword>
<keyword evidence="4" id="KW-1005">Bacterial flagellum biogenesis</keyword>
<dbReference type="AlphaFoldDB" id="A0A239VU36"/>
<comment type="function">
    <text evidence="1">Needed for flagellar regrowth and assembly.</text>
</comment>
<evidence type="ECO:0000256" key="1">
    <source>
        <dbReference type="ARBA" id="ARBA00003041"/>
    </source>
</evidence>
<proteinExistence type="inferred from homology"/>